<dbReference type="Gene3D" id="2.30.30.140">
    <property type="match status" value="8"/>
</dbReference>
<dbReference type="Proteomes" id="UP001152795">
    <property type="component" value="Unassembled WGS sequence"/>
</dbReference>
<dbReference type="SMART" id="SM00333">
    <property type="entry name" value="TUDOR"/>
    <property type="match status" value="7"/>
</dbReference>
<organism evidence="1 2">
    <name type="scientific">Paramuricea clavata</name>
    <name type="common">Red gorgonian</name>
    <name type="synonym">Violescent sea-whip</name>
    <dbReference type="NCBI Taxonomy" id="317549"/>
    <lineage>
        <taxon>Eukaryota</taxon>
        <taxon>Metazoa</taxon>
        <taxon>Cnidaria</taxon>
        <taxon>Anthozoa</taxon>
        <taxon>Octocorallia</taxon>
        <taxon>Malacalcyonacea</taxon>
        <taxon>Plexauridae</taxon>
        <taxon>Paramuricea</taxon>
    </lineage>
</organism>
<proteinExistence type="predicted"/>
<dbReference type="SUPFAM" id="SSF63748">
    <property type="entry name" value="Tudor/PWWP/MBT"/>
    <property type="match status" value="2"/>
</dbReference>
<evidence type="ECO:0000313" key="1">
    <source>
        <dbReference type="EMBL" id="CAB3986501.1"/>
    </source>
</evidence>
<keyword evidence="2" id="KW-1185">Reference proteome</keyword>
<gene>
    <name evidence="1" type="ORF">PACLA_8A086932</name>
</gene>
<comment type="caution">
    <text evidence="1">The sequence shown here is derived from an EMBL/GenBank/DDBJ whole genome shotgun (WGS) entry which is preliminary data.</text>
</comment>
<dbReference type="EMBL" id="CACRXK020001024">
    <property type="protein sequence ID" value="CAB3986501.1"/>
    <property type="molecule type" value="Genomic_DNA"/>
</dbReference>
<accession>A0A7D9HQT3</accession>
<dbReference type="InterPro" id="IPR002999">
    <property type="entry name" value="Tudor"/>
</dbReference>
<evidence type="ECO:0000313" key="2">
    <source>
        <dbReference type="Proteomes" id="UP001152795"/>
    </source>
</evidence>
<dbReference type="OrthoDB" id="76557at2759"/>
<dbReference type="AlphaFoldDB" id="A0A7D9HQT3"/>
<sequence>MINQDHVLEYLCITISENLSWNEYIENSMSKINQRLGILRRVTPLLPLNARLAFYTATILPLFDYADIIWGDKTNTGLMNGFQTLENKAAKLILDLPSLSSIPFNGYLFPPADINIAVSSSTNPKAHIGLYKKMGKMLIMFLEMALSIFTVQTAGKTVLYQLENAVGDRIIARWTNNKYYAGKIASISEEDIGILFDDGDKITHPFEDVTAVFPDTVPESVEYKDHVIAPWKGSYRQYIGYVIEVSESQGFKVRFDDNDEAWYQKDQLRILPDASTAHDVGARVFARWTNGLYYKGFVSKSNLSSVSINYDDGDKIILPKNDKAAVIHDKVPAEEKVQIGQEVIGYWPGRVRYYPGHISHLCDGGNKYFLKFNDGDERCEAVYEIRTVSEVGDRIIARWTNNKYYAGKITSISEKDIGIFFDDGDRIRHPLDDITAVFPDTVPEFVAYKDHVIAPWKGSYRQYIGYVIEVSESQGFKVRFDDNDEAWYQKDQLRILPDAATAHDVGARVFARWTNGLYYKGFVSKSDLSSVSINYDDGDKITLSKIDNAAVILDKIPEEDQVKIDEKVIGYWPGRVRYYPGHISHLCDDGIKYFLKFDDGDERCEEIYEIRSVSEYIQFKI</sequence>
<name>A0A7D9HQT3_PARCT</name>
<protein>
    <submittedName>
        <fullName evidence="1">Uncharacterized protein</fullName>
    </submittedName>
</protein>
<reference evidence="1" key="1">
    <citation type="submission" date="2020-04" db="EMBL/GenBank/DDBJ databases">
        <authorList>
            <person name="Alioto T."/>
            <person name="Alioto T."/>
            <person name="Gomez Garrido J."/>
        </authorList>
    </citation>
    <scope>NUCLEOTIDE SEQUENCE</scope>
    <source>
        <strain evidence="1">A484AB</strain>
    </source>
</reference>